<dbReference type="RefSeq" id="WP_064439950.1">
    <property type="nucleotide sequence ID" value="NZ_BDDI01000006.1"/>
</dbReference>
<dbReference type="CDD" id="cd00586">
    <property type="entry name" value="4HBT"/>
    <property type="match status" value="1"/>
</dbReference>
<dbReference type="AlphaFoldDB" id="A0A839RNX5"/>
<dbReference type="Pfam" id="PF13279">
    <property type="entry name" value="4HBT_2"/>
    <property type="match status" value="1"/>
</dbReference>
<name>A0A839RNX5_9ACTN</name>
<dbReference type="GO" id="GO:0047617">
    <property type="term" value="F:fatty acyl-CoA hydrolase activity"/>
    <property type="evidence" value="ECO:0007669"/>
    <property type="project" value="TreeGrafter"/>
</dbReference>
<keyword evidence="4" id="KW-1185">Reference proteome</keyword>
<dbReference type="EMBL" id="JACHWS010000002">
    <property type="protein sequence ID" value="MBB3038067.1"/>
    <property type="molecule type" value="Genomic_DNA"/>
</dbReference>
<accession>A0A839RNX5</accession>
<dbReference type="InterPro" id="IPR050563">
    <property type="entry name" value="4-hydroxybenzoyl-CoA_TE"/>
</dbReference>
<evidence type="ECO:0000313" key="4">
    <source>
        <dbReference type="Proteomes" id="UP000567922"/>
    </source>
</evidence>
<proteinExistence type="inferred from homology"/>
<keyword evidence="2 3" id="KW-0378">Hydrolase</keyword>
<dbReference type="InterPro" id="IPR029069">
    <property type="entry name" value="HotDog_dom_sf"/>
</dbReference>
<dbReference type="SUPFAM" id="SSF54637">
    <property type="entry name" value="Thioesterase/thiol ester dehydrase-isomerase"/>
    <property type="match status" value="1"/>
</dbReference>
<protein>
    <submittedName>
        <fullName evidence="3">Acyl-CoA thioester hydrolase</fullName>
        <ecNumber evidence="3">3.1.2.-</ecNumber>
    </submittedName>
</protein>
<comment type="caution">
    <text evidence="3">The sequence shown here is derived from an EMBL/GenBank/DDBJ whole genome shotgun (WGS) entry which is preliminary data.</text>
</comment>
<reference evidence="3 4" key="1">
    <citation type="submission" date="2020-08" db="EMBL/GenBank/DDBJ databases">
        <title>Sequencing the genomes of 1000 actinobacteria strains.</title>
        <authorList>
            <person name="Klenk H.-P."/>
        </authorList>
    </citation>
    <scope>NUCLEOTIDE SEQUENCE [LARGE SCALE GENOMIC DNA]</scope>
    <source>
        <strain evidence="3 4">DSM 45258</strain>
    </source>
</reference>
<dbReference type="EC" id="3.1.2.-" evidence="3"/>
<dbReference type="PANTHER" id="PTHR31793:SF27">
    <property type="entry name" value="NOVEL THIOESTERASE SUPERFAMILY DOMAIN AND SAPOSIN A-TYPE DOMAIN CONTAINING PROTEIN (0610012H03RIK)"/>
    <property type="match status" value="1"/>
</dbReference>
<gene>
    <name evidence="3" type="ORF">FHU29_002516</name>
</gene>
<dbReference type="OrthoDB" id="9799036at2"/>
<sequence length="143" mass="15755">MTLPVAAEFPVLWPIATRWADNDHYGHVNNVVYYSFFDTAVNAWLIQATGVDIRSLSAIGVVAETSCRYHAELSFPEQIQVGIACERLGSRSITYRLAIFRDSSDGLTVAATGRFVHVYVDGSTRKPVAVPEPIRRAVAEDLA</sequence>
<evidence type="ECO:0000256" key="2">
    <source>
        <dbReference type="ARBA" id="ARBA00022801"/>
    </source>
</evidence>
<organism evidence="3 4">
    <name type="scientific">Hoyosella altamirensis</name>
    <dbReference type="NCBI Taxonomy" id="616997"/>
    <lineage>
        <taxon>Bacteria</taxon>
        <taxon>Bacillati</taxon>
        <taxon>Actinomycetota</taxon>
        <taxon>Actinomycetes</taxon>
        <taxon>Mycobacteriales</taxon>
        <taxon>Hoyosellaceae</taxon>
        <taxon>Hoyosella</taxon>
    </lineage>
</organism>
<evidence type="ECO:0000256" key="1">
    <source>
        <dbReference type="ARBA" id="ARBA00005953"/>
    </source>
</evidence>
<evidence type="ECO:0000313" key="3">
    <source>
        <dbReference type="EMBL" id="MBB3038067.1"/>
    </source>
</evidence>
<dbReference type="Proteomes" id="UP000567922">
    <property type="component" value="Unassembled WGS sequence"/>
</dbReference>
<dbReference type="Gene3D" id="3.10.129.10">
    <property type="entry name" value="Hotdog Thioesterase"/>
    <property type="match status" value="1"/>
</dbReference>
<dbReference type="PANTHER" id="PTHR31793">
    <property type="entry name" value="4-HYDROXYBENZOYL-COA THIOESTERASE FAMILY MEMBER"/>
    <property type="match status" value="1"/>
</dbReference>
<comment type="similarity">
    <text evidence="1">Belongs to the 4-hydroxybenzoyl-CoA thioesterase family.</text>
</comment>